<comment type="similarity">
    <text evidence="2">Belongs to the YkuD family.</text>
</comment>
<keyword evidence="5 7" id="KW-0573">Peptidoglycan synthesis</keyword>
<keyword evidence="8" id="KW-0732">Signal</keyword>
<feature type="active site" description="Proton donor/acceptor" evidence="7">
    <location>
        <position position="138"/>
    </location>
</feature>
<evidence type="ECO:0000256" key="8">
    <source>
        <dbReference type="SAM" id="SignalP"/>
    </source>
</evidence>
<evidence type="ECO:0000313" key="10">
    <source>
        <dbReference type="EMBL" id="XDT71792.1"/>
    </source>
</evidence>
<gene>
    <name evidence="10" type="ORF">AAIA72_13420</name>
</gene>
<dbReference type="GO" id="GO:0008360">
    <property type="term" value="P:regulation of cell shape"/>
    <property type="evidence" value="ECO:0007669"/>
    <property type="project" value="UniProtKB-UniRule"/>
</dbReference>
<dbReference type="PANTHER" id="PTHR36699">
    <property type="entry name" value="LD-TRANSPEPTIDASE"/>
    <property type="match status" value="1"/>
</dbReference>
<feature type="signal peptide" evidence="8">
    <location>
        <begin position="1"/>
        <end position="19"/>
    </location>
</feature>
<evidence type="ECO:0000259" key="9">
    <source>
        <dbReference type="PROSITE" id="PS52029"/>
    </source>
</evidence>
<accession>A0AB39UV41</accession>
<evidence type="ECO:0000256" key="4">
    <source>
        <dbReference type="ARBA" id="ARBA00022960"/>
    </source>
</evidence>
<dbReference type="SUPFAM" id="SSF141523">
    <property type="entry name" value="L,D-transpeptidase catalytic domain-like"/>
    <property type="match status" value="1"/>
</dbReference>
<dbReference type="KEGG" id="tcd:AAIA72_13420"/>
<dbReference type="InterPro" id="IPR005490">
    <property type="entry name" value="LD_TPept_cat_dom"/>
</dbReference>
<sequence>MLKRAVRVWTLCLALPALAGAGESLVQRHEATAGEPAQLAMLDQAPVDLVRVVKHERILYLMSGGVPVRAYAIALGDQPEGHKLQEGDERTPEGRYIIDWRNPNSQFYRSLHISYPNEDDRARAGALGVDPGGMIMIHGWPNSLGGEEDIARLLYTDWTNGCIALTNTAMKEVWERVPDGTPIEILP</sequence>
<dbReference type="CDD" id="cd16913">
    <property type="entry name" value="YkuD_like"/>
    <property type="match status" value="1"/>
</dbReference>
<dbReference type="GO" id="GO:0004180">
    <property type="term" value="F:carboxypeptidase activity"/>
    <property type="evidence" value="ECO:0007669"/>
    <property type="project" value="UniProtKB-ARBA"/>
</dbReference>
<feature type="domain" description="L,D-TPase catalytic" evidence="9">
    <location>
        <begin position="48"/>
        <end position="186"/>
    </location>
</feature>
<evidence type="ECO:0000256" key="6">
    <source>
        <dbReference type="ARBA" id="ARBA00023316"/>
    </source>
</evidence>
<proteinExistence type="inferred from homology"/>
<dbReference type="RefSeq" id="WP_369600816.1">
    <property type="nucleotide sequence ID" value="NZ_CP154858.1"/>
</dbReference>
<evidence type="ECO:0000256" key="5">
    <source>
        <dbReference type="ARBA" id="ARBA00022984"/>
    </source>
</evidence>
<evidence type="ECO:0000256" key="3">
    <source>
        <dbReference type="ARBA" id="ARBA00022679"/>
    </source>
</evidence>
<keyword evidence="3" id="KW-0808">Transferase</keyword>
<dbReference type="Gene3D" id="2.40.440.10">
    <property type="entry name" value="L,D-transpeptidase catalytic domain-like"/>
    <property type="match status" value="1"/>
</dbReference>
<protein>
    <submittedName>
        <fullName evidence="10">L,D-transpeptidase family protein</fullName>
    </submittedName>
</protein>
<dbReference type="PROSITE" id="PS52029">
    <property type="entry name" value="LD_TPASE"/>
    <property type="match status" value="1"/>
</dbReference>
<comment type="pathway">
    <text evidence="1 7">Cell wall biogenesis; peptidoglycan biosynthesis.</text>
</comment>
<dbReference type="InterPro" id="IPR038063">
    <property type="entry name" value="Transpep_catalytic_dom"/>
</dbReference>
<dbReference type="EMBL" id="CP154858">
    <property type="protein sequence ID" value="XDT71792.1"/>
    <property type="molecule type" value="Genomic_DNA"/>
</dbReference>
<keyword evidence="4 7" id="KW-0133">Cell shape</keyword>
<evidence type="ECO:0000256" key="2">
    <source>
        <dbReference type="ARBA" id="ARBA00005992"/>
    </source>
</evidence>
<dbReference type="GO" id="GO:0071555">
    <property type="term" value="P:cell wall organization"/>
    <property type="evidence" value="ECO:0007669"/>
    <property type="project" value="UniProtKB-UniRule"/>
</dbReference>
<evidence type="ECO:0000256" key="7">
    <source>
        <dbReference type="PROSITE-ProRule" id="PRU01373"/>
    </source>
</evidence>
<dbReference type="AlphaFoldDB" id="A0AB39UV41"/>
<evidence type="ECO:0000256" key="1">
    <source>
        <dbReference type="ARBA" id="ARBA00004752"/>
    </source>
</evidence>
<dbReference type="PANTHER" id="PTHR36699:SF1">
    <property type="entry name" value="L,D-TRANSPEPTIDASE YAFK-RELATED"/>
    <property type="match status" value="1"/>
</dbReference>
<dbReference type="Pfam" id="PF03734">
    <property type="entry name" value="YkuD"/>
    <property type="match status" value="1"/>
</dbReference>
<dbReference type="GO" id="GO:0009252">
    <property type="term" value="P:peptidoglycan biosynthetic process"/>
    <property type="evidence" value="ECO:0007669"/>
    <property type="project" value="UniProtKB-KW"/>
</dbReference>
<organism evidence="10">
    <name type="scientific">Thermohahella caldifontis</name>
    <dbReference type="NCBI Taxonomy" id="3142973"/>
    <lineage>
        <taxon>Bacteria</taxon>
        <taxon>Pseudomonadati</taxon>
        <taxon>Pseudomonadota</taxon>
        <taxon>Gammaproteobacteria</taxon>
        <taxon>Oceanospirillales</taxon>
        <taxon>Hahellaceae</taxon>
        <taxon>Thermohahella</taxon>
    </lineage>
</organism>
<reference evidence="10" key="1">
    <citation type="submission" date="2024-05" db="EMBL/GenBank/DDBJ databases">
        <title>Genome sequencing of novel strain.</title>
        <authorList>
            <person name="Ganbat D."/>
            <person name="Ganbat S."/>
            <person name="Lee S.-J."/>
        </authorList>
    </citation>
    <scope>NUCLEOTIDE SEQUENCE</scope>
    <source>
        <strain evidence="10">SMD15-11</strain>
    </source>
</reference>
<keyword evidence="6 7" id="KW-0961">Cell wall biogenesis/degradation</keyword>
<feature type="chain" id="PRO_5044297338" evidence="8">
    <location>
        <begin position="20"/>
        <end position="187"/>
    </location>
</feature>
<feature type="active site" description="Nucleophile" evidence="7">
    <location>
        <position position="162"/>
    </location>
</feature>
<name>A0AB39UV41_9GAMM</name>
<dbReference type="GO" id="GO:0016740">
    <property type="term" value="F:transferase activity"/>
    <property type="evidence" value="ECO:0007669"/>
    <property type="project" value="UniProtKB-KW"/>
</dbReference>